<proteinExistence type="predicted"/>
<reference evidence="1 2" key="1">
    <citation type="submission" date="2023-03" db="EMBL/GenBank/DDBJ databases">
        <title>High recombination rates correlate with genetic variation in Cardiocondyla obscurior ants.</title>
        <authorList>
            <person name="Errbii M."/>
        </authorList>
    </citation>
    <scope>NUCLEOTIDE SEQUENCE [LARGE SCALE GENOMIC DNA]</scope>
    <source>
        <strain evidence="1">Alpha-2009</strain>
        <tissue evidence="1">Whole body</tissue>
    </source>
</reference>
<dbReference type="Proteomes" id="UP001430953">
    <property type="component" value="Unassembled WGS sequence"/>
</dbReference>
<evidence type="ECO:0000313" key="1">
    <source>
        <dbReference type="EMBL" id="KAL0114542.1"/>
    </source>
</evidence>
<name>A0AAW2FGE9_9HYME</name>
<sequence length="72" mass="8454">MCTSRSCMQTSAPSFLDVRPEGVCPSALYQPRRRRWTTATICRKEFFLARRERKITARVRTIHRGKKNLNVI</sequence>
<keyword evidence="2" id="KW-1185">Reference proteome</keyword>
<accession>A0AAW2FGE9</accession>
<dbReference type="AlphaFoldDB" id="A0AAW2FGE9"/>
<comment type="caution">
    <text evidence="1">The sequence shown here is derived from an EMBL/GenBank/DDBJ whole genome shotgun (WGS) entry which is preliminary data.</text>
</comment>
<evidence type="ECO:0000313" key="2">
    <source>
        <dbReference type="Proteomes" id="UP001430953"/>
    </source>
</evidence>
<protein>
    <recommendedName>
        <fullName evidence="3">Ribosomal protein L34</fullName>
    </recommendedName>
</protein>
<evidence type="ECO:0008006" key="3">
    <source>
        <dbReference type="Google" id="ProtNLM"/>
    </source>
</evidence>
<organism evidence="1 2">
    <name type="scientific">Cardiocondyla obscurior</name>
    <dbReference type="NCBI Taxonomy" id="286306"/>
    <lineage>
        <taxon>Eukaryota</taxon>
        <taxon>Metazoa</taxon>
        <taxon>Ecdysozoa</taxon>
        <taxon>Arthropoda</taxon>
        <taxon>Hexapoda</taxon>
        <taxon>Insecta</taxon>
        <taxon>Pterygota</taxon>
        <taxon>Neoptera</taxon>
        <taxon>Endopterygota</taxon>
        <taxon>Hymenoptera</taxon>
        <taxon>Apocrita</taxon>
        <taxon>Aculeata</taxon>
        <taxon>Formicoidea</taxon>
        <taxon>Formicidae</taxon>
        <taxon>Myrmicinae</taxon>
        <taxon>Cardiocondyla</taxon>
    </lineage>
</organism>
<gene>
    <name evidence="1" type="ORF">PUN28_011678</name>
</gene>
<dbReference type="EMBL" id="JADYXP020000011">
    <property type="protein sequence ID" value="KAL0114542.1"/>
    <property type="molecule type" value="Genomic_DNA"/>
</dbReference>